<dbReference type="AlphaFoldDB" id="A0A011QIZ2"/>
<sequence length="44" mass="4573">MSIYKEINMTTILEPMVHLLNAADAMVGAACQPAAPTLTATLVG</sequence>
<dbReference type="EMBL" id="JEMX01000065">
    <property type="protein sequence ID" value="EXI78819.1"/>
    <property type="molecule type" value="Genomic_DNA"/>
</dbReference>
<dbReference type="Proteomes" id="UP000021816">
    <property type="component" value="Unassembled WGS sequence"/>
</dbReference>
<protein>
    <submittedName>
        <fullName evidence="1">Uncharacterized protein</fullName>
    </submittedName>
</protein>
<dbReference type="STRING" id="1454003.AW10_02809"/>
<name>A0A011QIZ2_9PROT</name>
<reference evidence="1 2" key="1">
    <citation type="submission" date="2014-02" db="EMBL/GenBank/DDBJ databases">
        <title>Expanding our view of genomic diversity in Candidatus Accumulibacter clades.</title>
        <authorList>
            <person name="Skennerton C.T."/>
            <person name="Barr J.J."/>
            <person name="Slater F.R."/>
            <person name="Bond P.L."/>
            <person name="Tyson G.W."/>
        </authorList>
    </citation>
    <scope>NUCLEOTIDE SEQUENCE [LARGE SCALE GENOMIC DNA]</scope>
    <source>
        <strain evidence="2">BA-92</strain>
    </source>
</reference>
<evidence type="ECO:0000313" key="2">
    <source>
        <dbReference type="Proteomes" id="UP000021816"/>
    </source>
</evidence>
<accession>A0A011QIZ2</accession>
<proteinExistence type="predicted"/>
<evidence type="ECO:0000313" key="1">
    <source>
        <dbReference type="EMBL" id="EXI78819.1"/>
    </source>
</evidence>
<comment type="caution">
    <text evidence="1">The sequence shown here is derived from an EMBL/GenBank/DDBJ whole genome shotgun (WGS) entry which is preliminary data.</text>
</comment>
<dbReference type="PATRIC" id="fig|1454003.3.peg.2869"/>
<gene>
    <name evidence="1" type="ORF">AW10_02809</name>
</gene>
<organism evidence="1 2">
    <name type="scientific">Candidatus Accumulibacter appositus</name>
    <dbReference type="NCBI Taxonomy" id="1454003"/>
    <lineage>
        <taxon>Bacteria</taxon>
        <taxon>Pseudomonadati</taxon>
        <taxon>Pseudomonadota</taxon>
        <taxon>Betaproteobacteria</taxon>
        <taxon>Candidatus Accumulibacter</taxon>
    </lineage>
</organism>